<accession>A0A3A1WS79</accession>
<protein>
    <submittedName>
        <fullName evidence="1">Phytoene/squalene synthase family protein</fullName>
    </submittedName>
</protein>
<evidence type="ECO:0000313" key="1">
    <source>
        <dbReference type="EMBL" id="RIY03441.1"/>
    </source>
</evidence>
<name>A0A3A1WS79_9HYPH</name>
<sequence length="276" mass="30287">MTREPAFADAYAECARIVQEGDPDRAVSVGFAPESCRDGLWALYAFALETARVRDHVSQPLPGEIRLQWWRDRLNAEDAEPEAAGQGSPIATALADTVRRHDLPLDAFDRYLDARIFDLYADPMGDRPEFEAYAGETQSAVIMLAAMILDRAEAPKAADAAGHAGVAACAAWIVRDAARHRARHQVFAPADLLAATGLDASGWLVGGSAAEPARQAVIAFAREHEQRAEAQVARLAPSLRPALLPALFAARSIERTSPSVSEPMRRLWFYWRTMRR</sequence>
<organism evidence="1 2">
    <name type="scientific">Aureimonas flava</name>
    <dbReference type="NCBI Taxonomy" id="2320271"/>
    <lineage>
        <taxon>Bacteria</taxon>
        <taxon>Pseudomonadati</taxon>
        <taxon>Pseudomonadota</taxon>
        <taxon>Alphaproteobacteria</taxon>
        <taxon>Hyphomicrobiales</taxon>
        <taxon>Aurantimonadaceae</taxon>
        <taxon>Aureimonas</taxon>
    </lineage>
</organism>
<dbReference type="GO" id="GO:0016765">
    <property type="term" value="F:transferase activity, transferring alkyl or aryl (other than methyl) groups"/>
    <property type="evidence" value="ECO:0007669"/>
    <property type="project" value="UniProtKB-ARBA"/>
</dbReference>
<comment type="caution">
    <text evidence="1">The sequence shown here is derived from an EMBL/GenBank/DDBJ whole genome shotgun (WGS) entry which is preliminary data.</text>
</comment>
<dbReference type="Pfam" id="PF00494">
    <property type="entry name" value="SQS_PSY"/>
    <property type="match status" value="1"/>
</dbReference>
<dbReference type="EMBL" id="QYRN01000001">
    <property type="protein sequence ID" value="RIY03441.1"/>
    <property type="molecule type" value="Genomic_DNA"/>
</dbReference>
<dbReference type="PANTHER" id="PTHR31480">
    <property type="entry name" value="BIFUNCTIONAL LYCOPENE CYCLASE/PHYTOENE SYNTHASE"/>
    <property type="match status" value="1"/>
</dbReference>
<proteinExistence type="predicted"/>
<reference evidence="2" key="1">
    <citation type="submission" date="2018-09" db="EMBL/GenBank/DDBJ databases">
        <authorList>
            <person name="Tuo L."/>
        </authorList>
    </citation>
    <scope>NUCLEOTIDE SEQUENCE [LARGE SCALE GENOMIC DNA]</scope>
    <source>
        <strain evidence="2">M2BS4Y-1</strain>
    </source>
</reference>
<keyword evidence="2" id="KW-1185">Reference proteome</keyword>
<dbReference type="Gene3D" id="1.10.600.10">
    <property type="entry name" value="Farnesyl Diphosphate Synthase"/>
    <property type="match status" value="1"/>
</dbReference>
<dbReference type="OrthoDB" id="9814909at2"/>
<dbReference type="AlphaFoldDB" id="A0A3A1WS79"/>
<dbReference type="InterPro" id="IPR002060">
    <property type="entry name" value="Squ/phyt_synthse"/>
</dbReference>
<gene>
    <name evidence="1" type="ORF">D3218_01390</name>
</gene>
<dbReference type="SUPFAM" id="SSF48576">
    <property type="entry name" value="Terpenoid synthases"/>
    <property type="match status" value="1"/>
</dbReference>
<dbReference type="InterPro" id="IPR008949">
    <property type="entry name" value="Isoprenoid_synthase_dom_sf"/>
</dbReference>
<evidence type="ECO:0000313" key="2">
    <source>
        <dbReference type="Proteomes" id="UP000265750"/>
    </source>
</evidence>
<dbReference type="Proteomes" id="UP000265750">
    <property type="component" value="Unassembled WGS sequence"/>
</dbReference>
<dbReference type="RefSeq" id="WP_119538099.1">
    <property type="nucleotide sequence ID" value="NZ_QYRN01000001.1"/>
</dbReference>